<gene>
    <name evidence="1" type="ORF">METZ01_LOCUS382760</name>
</gene>
<protein>
    <submittedName>
        <fullName evidence="1">Uncharacterized protein</fullName>
    </submittedName>
</protein>
<name>A0A382U6G5_9ZZZZ</name>
<dbReference type="EMBL" id="UINC01141894">
    <property type="protein sequence ID" value="SVD29906.1"/>
    <property type="molecule type" value="Genomic_DNA"/>
</dbReference>
<accession>A0A382U6G5</accession>
<reference evidence="1" key="1">
    <citation type="submission" date="2018-05" db="EMBL/GenBank/DDBJ databases">
        <authorList>
            <person name="Lanie J.A."/>
            <person name="Ng W.-L."/>
            <person name="Kazmierczak K.M."/>
            <person name="Andrzejewski T.M."/>
            <person name="Davidsen T.M."/>
            <person name="Wayne K.J."/>
            <person name="Tettelin H."/>
            <person name="Glass J.I."/>
            <person name="Rusch D."/>
            <person name="Podicherti R."/>
            <person name="Tsui H.-C.T."/>
            <person name="Winkler M.E."/>
        </authorList>
    </citation>
    <scope>NUCLEOTIDE SEQUENCE</scope>
</reference>
<evidence type="ECO:0000313" key="1">
    <source>
        <dbReference type="EMBL" id="SVD29906.1"/>
    </source>
</evidence>
<feature type="non-terminal residue" evidence="1">
    <location>
        <position position="40"/>
    </location>
</feature>
<sequence>MGEIRRFIGEYPLHSLAFGLVAAFELSKTTQRTVSMVPGV</sequence>
<proteinExistence type="predicted"/>
<dbReference type="AlphaFoldDB" id="A0A382U6G5"/>
<organism evidence="1">
    <name type="scientific">marine metagenome</name>
    <dbReference type="NCBI Taxonomy" id="408172"/>
    <lineage>
        <taxon>unclassified sequences</taxon>
        <taxon>metagenomes</taxon>
        <taxon>ecological metagenomes</taxon>
    </lineage>
</organism>